<evidence type="ECO:0000256" key="4">
    <source>
        <dbReference type="ARBA" id="ARBA00022989"/>
    </source>
</evidence>
<reference evidence="9" key="1">
    <citation type="submission" date="2016-10" db="EMBL/GenBank/DDBJ databases">
        <authorList>
            <person name="Varghese N."/>
        </authorList>
    </citation>
    <scope>NUCLEOTIDE SEQUENCE [LARGE SCALE GENOMIC DNA]</scope>
    <source>
        <strain evidence="9">DSM 45096 / BCRC 16803 / CGMCC 4.1857 / CIP 109030 / JCM 12277 / KCTC 19219 / NBRC 100920 / 33214</strain>
    </source>
</reference>
<accession>A0A1H7GA40</accession>
<evidence type="ECO:0000313" key="9">
    <source>
        <dbReference type="Proteomes" id="UP000183015"/>
    </source>
</evidence>
<feature type="transmembrane region" description="Helical" evidence="6">
    <location>
        <begin position="73"/>
        <end position="92"/>
    </location>
</feature>
<keyword evidence="5 6" id="KW-0472">Membrane</keyword>
<dbReference type="Proteomes" id="UP000183015">
    <property type="component" value="Unassembled WGS sequence"/>
</dbReference>
<evidence type="ECO:0000256" key="6">
    <source>
        <dbReference type="SAM" id="Phobius"/>
    </source>
</evidence>
<keyword evidence="9" id="KW-1185">Reference proteome</keyword>
<protein>
    <submittedName>
        <fullName evidence="8">Integral membrane protein</fullName>
    </submittedName>
</protein>
<keyword evidence="4 6" id="KW-1133">Transmembrane helix</keyword>
<comment type="subcellular location">
    <subcellularLocation>
        <location evidence="1">Cell membrane</location>
        <topology evidence="1">Multi-pass membrane protein</topology>
    </subcellularLocation>
</comment>
<feature type="transmembrane region" description="Helical" evidence="6">
    <location>
        <begin position="15"/>
        <end position="37"/>
    </location>
</feature>
<feature type="domain" description="DUF3817" evidence="7">
    <location>
        <begin position="10"/>
        <end position="98"/>
    </location>
</feature>
<feature type="transmembrane region" description="Helical" evidence="6">
    <location>
        <begin position="44"/>
        <end position="67"/>
    </location>
</feature>
<evidence type="ECO:0000256" key="5">
    <source>
        <dbReference type="ARBA" id="ARBA00023136"/>
    </source>
</evidence>
<dbReference type="Pfam" id="PF12823">
    <property type="entry name" value="DUF3817"/>
    <property type="match status" value="1"/>
</dbReference>
<dbReference type="STRING" id="235985.SAMN05414137_101608"/>
<keyword evidence="3 6" id="KW-0812">Transmembrane</keyword>
<sequence length="115" mass="12682">MTMNKSNPLLTAYRVLAYVTGVGLVLLTVFTVAWLAFGASKTPVTIVGTFHGWLYMAYVVVAFILGMRLEWPMGKIVWTVLAGTIPTAVFFVERRVVREMKAQLAAKESEQLVGA</sequence>
<dbReference type="eggNOG" id="ENOG5032ZME">
    <property type="taxonomic scope" value="Bacteria"/>
</dbReference>
<evidence type="ECO:0000256" key="2">
    <source>
        <dbReference type="ARBA" id="ARBA00022475"/>
    </source>
</evidence>
<keyword evidence="2" id="KW-1003">Cell membrane</keyword>
<evidence type="ECO:0000256" key="3">
    <source>
        <dbReference type="ARBA" id="ARBA00022692"/>
    </source>
</evidence>
<evidence type="ECO:0000256" key="1">
    <source>
        <dbReference type="ARBA" id="ARBA00004651"/>
    </source>
</evidence>
<dbReference type="InterPro" id="IPR023845">
    <property type="entry name" value="DUF3817_TM"/>
</dbReference>
<dbReference type="EMBL" id="FOAZ01000001">
    <property type="protein sequence ID" value="SEK34991.1"/>
    <property type="molecule type" value="Genomic_DNA"/>
</dbReference>
<name>A0A1H7GA40_STRJI</name>
<dbReference type="PANTHER" id="PTHR40077:SF2">
    <property type="entry name" value="MEMBRANE PROTEIN"/>
    <property type="match status" value="1"/>
</dbReference>
<organism evidence="8 9">
    <name type="scientific">Streptacidiphilus jiangxiensis</name>
    <dbReference type="NCBI Taxonomy" id="235985"/>
    <lineage>
        <taxon>Bacteria</taxon>
        <taxon>Bacillati</taxon>
        <taxon>Actinomycetota</taxon>
        <taxon>Actinomycetes</taxon>
        <taxon>Kitasatosporales</taxon>
        <taxon>Streptomycetaceae</taxon>
        <taxon>Streptacidiphilus</taxon>
    </lineage>
</organism>
<dbReference type="GO" id="GO:0005886">
    <property type="term" value="C:plasma membrane"/>
    <property type="evidence" value="ECO:0007669"/>
    <property type="project" value="UniProtKB-SubCell"/>
</dbReference>
<proteinExistence type="predicted"/>
<dbReference type="PANTHER" id="PTHR40077">
    <property type="entry name" value="MEMBRANE PROTEIN-RELATED"/>
    <property type="match status" value="1"/>
</dbReference>
<gene>
    <name evidence="8" type="ORF">SAMN05414137_101608</name>
</gene>
<evidence type="ECO:0000313" key="8">
    <source>
        <dbReference type="EMBL" id="SEK34991.1"/>
    </source>
</evidence>
<dbReference type="AlphaFoldDB" id="A0A1H7GA40"/>
<evidence type="ECO:0000259" key="7">
    <source>
        <dbReference type="Pfam" id="PF12823"/>
    </source>
</evidence>
<dbReference type="NCBIfam" id="TIGR03954">
    <property type="entry name" value="integ_memb_HG"/>
    <property type="match status" value="1"/>
</dbReference>